<dbReference type="EMBL" id="RFFG01000014">
    <property type="protein sequence ID" value="RMI45278.1"/>
    <property type="molecule type" value="Genomic_DNA"/>
</dbReference>
<dbReference type="InterPro" id="IPR002645">
    <property type="entry name" value="STAS_dom"/>
</dbReference>
<keyword evidence="5" id="KW-1185">Reference proteome</keyword>
<dbReference type="SUPFAM" id="SSF52091">
    <property type="entry name" value="SpoIIaa-like"/>
    <property type="match status" value="1"/>
</dbReference>
<dbReference type="PANTHER" id="PTHR33495">
    <property type="entry name" value="ANTI-SIGMA FACTOR ANTAGONIST TM_1081-RELATED-RELATED"/>
    <property type="match status" value="1"/>
</dbReference>
<dbReference type="GO" id="GO:0043856">
    <property type="term" value="F:anti-sigma factor antagonist activity"/>
    <property type="evidence" value="ECO:0007669"/>
    <property type="project" value="InterPro"/>
</dbReference>
<comment type="caution">
    <text evidence="4">The sequence shown here is derived from an EMBL/GenBank/DDBJ whole genome shotgun (WGS) entry which is preliminary data.</text>
</comment>
<dbReference type="InterPro" id="IPR046036">
    <property type="entry name" value="DUF5994"/>
</dbReference>
<name>A0A3M2MDJ3_9ACTN</name>
<evidence type="ECO:0000256" key="1">
    <source>
        <dbReference type="ARBA" id="ARBA00009013"/>
    </source>
</evidence>
<feature type="domain" description="STAS" evidence="3">
    <location>
        <begin position="169"/>
        <end position="279"/>
    </location>
</feature>
<dbReference type="InterPro" id="IPR036513">
    <property type="entry name" value="STAS_dom_sf"/>
</dbReference>
<dbReference type="NCBIfam" id="TIGR00377">
    <property type="entry name" value="ant_ant_sig"/>
    <property type="match status" value="1"/>
</dbReference>
<dbReference type="PANTHER" id="PTHR33495:SF2">
    <property type="entry name" value="ANTI-SIGMA FACTOR ANTAGONIST TM_1081-RELATED"/>
    <property type="match status" value="1"/>
</dbReference>
<dbReference type="PROSITE" id="PS50801">
    <property type="entry name" value="STAS"/>
    <property type="match status" value="1"/>
</dbReference>
<gene>
    <name evidence="4" type="ORF">EBO15_10130</name>
</gene>
<sequence length="279" mass="29721">MRIAAERRTMISKAPLPTLRLRLHPAASPGSPRTALDGAWWPRSADPVAELPALVLALQDHGPIDDHSPITHVLLRVGDWDGRPRRLWIDGPADTRVVRLSWFDSLPAGLLTAIHADGRRVDLLTVPVSTARAEAEAAMEPASHPAGHPHTPGLPAALTISDPRRLDEVRMPAYRRPGHTIVGLSGALDAAAAPALREHLISALRHSARLLILDLSEVASADVTGLAVLAGIQRRAAGLGVTLCLAAPGPQVTALLHVTGLERVLTVQHARDFHTELAA</sequence>
<dbReference type="OrthoDB" id="3785441at2"/>
<protein>
    <recommendedName>
        <fullName evidence="2">Anti-sigma factor antagonist</fullName>
    </recommendedName>
</protein>
<evidence type="ECO:0000313" key="5">
    <source>
        <dbReference type="Proteomes" id="UP000282674"/>
    </source>
</evidence>
<dbReference type="Proteomes" id="UP000282674">
    <property type="component" value="Unassembled WGS sequence"/>
</dbReference>
<dbReference type="Gene3D" id="3.30.750.24">
    <property type="entry name" value="STAS domain"/>
    <property type="match status" value="1"/>
</dbReference>
<dbReference type="AlphaFoldDB" id="A0A3M2MDJ3"/>
<proteinExistence type="inferred from homology"/>
<accession>A0A3M2MDJ3</accession>
<reference evidence="4 5" key="1">
    <citation type="submission" date="2018-10" db="EMBL/GenBank/DDBJ databases">
        <title>Isolation from soil.</title>
        <authorList>
            <person name="Hu J."/>
        </authorList>
    </citation>
    <scope>NUCLEOTIDE SEQUENCE [LARGE SCALE GENOMIC DNA]</scope>
    <source>
        <strain evidence="4 5">NEAU-Ht49</strain>
    </source>
</reference>
<dbReference type="CDD" id="cd07043">
    <property type="entry name" value="STAS_anti-anti-sigma_factors"/>
    <property type="match status" value="1"/>
</dbReference>
<organism evidence="4 5">
    <name type="scientific">Actinomadura harenae</name>
    <dbReference type="NCBI Taxonomy" id="2483351"/>
    <lineage>
        <taxon>Bacteria</taxon>
        <taxon>Bacillati</taxon>
        <taxon>Actinomycetota</taxon>
        <taxon>Actinomycetes</taxon>
        <taxon>Streptosporangiales</taxon>
        <taxon>Thermomonosporaceae</taxon>
        <taxon>Actinomadura</taxon>
    </lineage>
</organism>
<comment type="similarity">
    <text evidence="1 2">Belongs to the anti-sigma-factor antagonist family.</text>
</comment>
<evidence type="ECO:0000259" key="3">
    <source>
        <dbReference type="PROSITE" id="PS50801"/>
    </source>
</evidence>
<dbReference type="InterPro" id="IPR003658">
    <property type="entry name" value="Anti-sigma_ant"/>
</dbReference>
<dbReference type="RefSeq" id="WP_122194083.1">
    <property type="nucleotide sequence ID" value="NZ_JBHSKC010000033.1"/>
</dbReference>
<dbReference type="Pfam" id="PF01740">
    <property type="entry name" value="STAS"/>
    <property type="match status" value="1"/>
</dbReference>
<dbReference type="Pfam" id="PF19457">
    <property type="entry name" value="DUF5994"/>
    <property type="match status" value="1"/>
</dbReference>
<evidence type="ECO:0000256" key="2">
    <source>
        <dbReference type="RuleBase" id="RU003749"/>
    </source>
</evidence>
<evidence type="ECO:0000313" key="4">
    <source>
        <dbReference type="EMBL" id="RMI45278.1"/>
    </source>
</evidence>